<keyword evidence="2" id="KW-0488">Methylation</keyword>
<evidence type="ECO:0000313" key="11">
    <source>
        <dbReference type="Proteomes" id="UP000500801"/>
    </source>
</evidence>
<dbReference type="EMBL" id="CP033622">
    <property type="protein sequence ID" value="QIZ49423.1"/>
    <property type="molecule type" value="Genomic_DNA"/>
</dbReference>
<feature type="domain" description="Methyl-accepting transducer" evidence="9">
    <location>
        <begin position="273"/>
        <end position="502"/>
    </location>
</feature>
<feature type="transmembrane region" description="Helical" evidence="8">
    <location>
        <begin position="191"/>
        <end position="211"/>
    </location>
</feature>
<dbReference type="Proteomes" id="UP000500801">
    <property type="component" value="Chromosome"/>
</dbReference>
<feature type="region of interest" description="Disordered" evidence="7">
    <location>
        <begin position="521"/>
        <end position="568"/>
    </location>
</feature>
<keyword evidence="8" id="KW-0812">Transmembrane</keyword>
<feature type="compositionally biased region" description="Low complexity" evidence="7">
    <location>
        <begin position="524"/>
        <end position="558"/>
    </location>
</feature>
<gene>
    <name evidence="10" type="ORF">DWG24_00780</name>
</gene>
<evidence type="ECO:0000256" key="2">
    <source>
        <dbReference type="ARBA" id="ARBA00022481"/>
    </source>
</evidence>
<organism evidence="10 11">
    <name type="scientific">Dickeya zeae</name>
    <dbReference type="NCBI Taxonomy" id="204042"/>
    <lineage>
        <taxon>Bacteria</taxon>
        <taxon>Pseudomonadati</taxon>
        <taxon>Pseudomonadota</taxon>
        <taxon>Gammaproteobacteria</taxon>
        <taxon>Enterobacterales</taxon>
        <taxon>Pectobacteriaceae</taxon>
        <taxon>Dickeya</taxon>
    </lineage>
</organism>
<sequence>MSILKNMKLATMLGAGFAIVLVISFFVSGYGQIQLRQQGNTINTLASDQLEGLLLVQELKDNLNSIAIVVRELTLFTAPDQVEQYKQQISKTIARNNEVIKRISELANSPKEKSLFDAINQARPISLAATQKALALSLNGKLDEAKAAIINEVKPAQENYFKAINDMVVYQKSDTRQSADNASDAARTAGLLMLALTAMSTVLGIAIAWSITRRIKKLLGGEPAYASDIARQIANGNLAINVELQAGDTTSLLAAMGDMRTKLSDIVLQVHDSSGSISTGSSEIAIGSNDLSRRTEEQAASVQETAASMEQISQTIRQNGETVREAAQLASAASQTATKGNDVVRNVITTMGDISTSSRKIGDIITVIDGIAFQTNILALNAAVEAARAGEQGRGFAVVAGEVRSLAQRSASAAREIKELITTSMEKVESGSQLVSHAGETMTDIVTQAQHVADLISEIGVTTQEQESGISQINQAITQLDSVTQQNAALVEESTSAAESLSEQAGKLVELMSVFNIAHGTATPSSSLSPSPRRQPQTAPALKKPASLKPALKPALASRSNNHDWEQF</sequence>
<dbReference type="Gene3D" id="1.10.287.950">
    <property type="entry name" value="Methyl-accepting chemotaxis protein"/>
    <property type="match status" value="1"/>
</dbReference>
<dbReference type="InterPro" id="IPR024478">
    <property type="entry name" value="HlyB_4HB_MCP"/>
</dbReference>
<dbReference type="PANTHER" id="PTHR43531">
    <property type="entry name" value="PROTEIN ICFG"/>
    <property type="match status" value="1"/>
</dbReference>
<dbReference type="FunFam" id="1.10.287.950:FF:000001">
    <property type="entry name" value="Methyl-accepting chemotaxis sensory transducer"/>
    <property type="match status" value="1"/>
</dbReference>
<dbReference type="SMART" id="SM00283">
    <property type="entry name" value="MA"/>
    <property type="match status" value="1"/>
</dbReference>
<dbReference type="PANTHER" id="PTHR43531:SF14">
    <property type="entry name" value="METHYL-ACCEPTING CHEMOTAXIS PROTEIN I-RELATED"/>
    <property type="match status" value="1"/>
</dbReference>
<evidence type="ECO:0000313" key="10">
    <source>
        <dbReference type="EMBL" id="QIZ49423.1"/>
    </source>
</evidence>
<evidence type="ECO:0000259" key="9">
    <source>
        <dbReference type="PROSITE" id="PS50111"/>
    </source>
</evidence>
<comment type="subcellular location">
    <subcellularLocation>
        <location evidence="1">Membrane</location>
    </subcellularLocation>
</comment>
<dbReference type="GO" id="GO:0007165">
    <property type="term" value="P:signal transduction"/>
    <property type="evidence" value="ECO:0007669"/>
    <property type="project" value="UniProtKB-KW"/>
</dbReference>
<dbReference type="GO" id="GO:0005886">
    <property type="term" value="C:plasma membrane"/>
    <property type="evidence" value="ECO:0007669"/>
    <property type="project" value="TreeGrafter"/>
</dbReference>
<reference evidence="10 11" key="1">
    <citation type="submission" date="2018-11" db="EMBL/GenBank/DDBJ databases">
        <title>Complete genome sequence of Dickeya zeae strain CE1 infecting Canna edulis Ker-Gawl. in China.</title>
        <authorList>
            <person name="Zhang J."/>
            <person name="Lin B."/>
            <person name="Shen H."/>
            <person name="Jiang S."/>
            <person name="Pu X."/>
            <person name="Sun D."/>
        </authorList>
    </citation>
    <scope>NUCLEOTIDE SEQUENCE [LARGE SCALE GENOMIC DNA]</scope>
    <source>
        <strain evidence="10 11">CE1</strain>
    </source>
</reference>
<evidence type="ECO:0000256" key="4">
    <source>
        <dbReference type="ARBA" id="ARBA00023224"/>
    </source>
</evidence>
<comment type="similarity">
    <text evidence="5">Belongs to the methyl-accepting chemotaxis (MCP) protein family.</text>
</comment>
<dbReference type="Pfam" id="PF00015">
    <property type="entry name" value="MCPsignal"/>
    <property type="match status" value="1"/>
</dbReference>
<dbReference type="Pfam" id="PF12729">
    <property type="entry name" value="4HB_MCP_1"/>
    <property type="match status" value="1"/>
</dbReference>
<protein>
    <submittedName>
        <fullName evidence="10">Methyl-accepting chemotaxis protein</fullName>
    </submittedName>
</protein>
<dbReference type="PROSITE" id="PS50111">
    <property type="entry name" value="CHEMOTAXIS_TRANSDUC_2"/>
    <property type="match status" value="1"/>
</dbReference>
<dbReference type="RefSeq" id="WP_168361166.1">
    <property type="nucleotide sequence ID" value="NZ_CP033622.1"/>
</dbReference>
<dbReference type="PRINTS" id="PR00260">
    <property type="entry name" value="CHEMTRNSDUCR"/>
</dbReference>
<dbReference type="CDD" id="cd11386">
    <property type="entry name" value="MCP_signal"/>
    <property type="match status" value="1"/>
</dbReference>
<evidence type="ECO:0000256" key="6">
    <source>
        <dbReference type="PROSITE-ProRule" id="PRU00284"/>
    </source>
</evidence>
<evidence type="ECO:0000256" key="5">
    <source>
        <dbReference type="ARBA" id="ARBA00029447"/>
    </source>
</evidence>
<evidence type="ECO:0000256" key="8">
    <source>
        <dbReference type="SAM" id="Phobius"/>
    </source>
</evidence>
<dbReference type="CDD" id="cd19411">
    <property type="entry name" value="MCP2201-like_sensor"/>
    <property type="match status" value="1"/>
</dbReference>
<dbReference type="InterPro" id="IPR004090">
    <property type="entry name" value="Chemotax_Me-accpt_rcpt"/>
</dbReference>
<keyword evidence="4 6" id="KW-0807">Transducer</keyword>
<keyword evidence="3" id="KW-0145">Chemotaxis</keyword>
<dbReference type="SUPFAM" id="SSF58104">
    <property type="entry name" value="Methyl-accepting chemotaxis protein (MCP) signaling domain"/>
    <property type="match status" value="1"/>
</dbReference>
<name>A0AAE6YWI7_9GAMM</name>
<keyword evidence="8" id="KW-1133">Transmembrane helix</keyword>
<proteinExistence type="inferred from homology"/>
<accession>A0AAE6YWI7</accession>
<evidence type="ECO:0000256" key="7">
    <source>
        <dbReference type="SAM" id="MobiDB-lite"/>
    </source>
</evidence>
<dbReference type="GO" id="GO:0006935">
    <property type="term" value="P:chemotaxis"/>
    <property type="evidence" value="ECO:0007669"/>
    <property type="project" value="UniProtKB-KW"/>
</dbReference>
<dbReference type="AlphaFoldDB" id="A0AAE6YWI7"/>
<evidence type="ECO:0000256" key="3">
    <source>
        <dbReference type="ARBA" id="ARBA00022500"/>
    </source>
</evidence>
<evidence type="ECO:0000256" key="1">
    <source>
        <dbReference type="ARBA" id="ARBA00004370"/>
    </source>
</evidence>
<dbReference type="GO" id="GO:0004888">
    <property type="term" value="F:transmembrane signaling receptor activity"/>
    <property type="evidence" value="ECO:0007669"/>
    <property type="project" value="InterPro"/>
</dbReference>
<dbReference type="InterPro" id="IPR051310">
    <property type="entry name" value="MCP_chemotaxis"/>
</dbReference>
<keyword evidence="8" id="KW-0472">Membrane</keyword>
<dbReference type="InterPro" id="IPR004089">
    <property type="entry name" value="MCPsignal_dom"/>
</dbReference>
<dbReference type="InterPro" id="IPR047347">
    <property type="entry name" value="YvaQ-like_sensor"/>
</dbReference>